<keyword evidence="1" id="KW-0732">Signal</keyword>
<evidence type="ECO:0000256" key="1">
    <source>
        <dbReference type="ARBA" id="ARBA00022729"/>
    </source>
</evidence>
<comment type="caution">
    <text evidence="4">The sequence shown here is derived from an EMBL/GenBank/DDBJ whole genome shotgun (WGS) entry which is preliminary data.</text>
</comment>
<feature type="domain" description="PA14" evidence="3">
    <location>
        <begin position="695"/>
        <end position="847"/>
    </location>
</feature>
<dbReference type="Pfam" id="PF07691">
    <property type="entry name" value="PA14"/>
    <property type="match status" value="2"/>
</dbReference>
<reference evidence="5" key="1">
    <citation type="submission" date="2018-08" db="EMBL/GenBank/DDBJ databases">
        <authorList>
            <person name="Liu Z.-W."/>
            <person name="Du Z.-J."/>
        </authorList>
    </citation>
    <scope>NUCLEOTIDE SEQUENCE [LARGE SCALE GENOMIC DNA]</scope>
    <source>
        <strain evidence="5">H4X</strain>
    </source>
</reference>
<dbReference type="OrthoDB" id="901313at2"/>
<dbReference type="SUPFAM" id="SSF56988">
    <property type="entry name" value="Anthrax protective antigen"/>
    <property type="match status" value="2"/>
</dbReference>
<dbReference type="InterPro" id="IPR037524">
    <property type="entry name" value="PA14/GLEYA"/>
</dbReference>
<dbReference type="SMART" id="SM00758">
    <property type="entry name" value="PA14"/>
    <property type="match status" value="2"/>
</dbReference>
<evidence type="ECO:0000256" key="2">
    <source>
        <dbReference type="SAM" id="MobiDB-lite"/>
    </source>
</evidence>
<dbReference type="InterPro" id="IPR011050">
    <property type="entry name" value="Pectin_lyase_fold/virulence"/>
</dbReference>
<sequence>MHTTISSLTKEACPRVLILLLTYALFAFLPSNVIAQSYSGPIVIKKGGTYKGNWESKNSEVAAVEIQTSEPVIIENSNIKGAGYLIKAWGYSVNLTVRHTNGYGLTPTPYKDYKKPRRFVTVNNFKNLVVENCYMESTAGIYVGVRYEGNGSSSETIRIRYNIAKNIDGRVYGGAREHSQFTQFNFRGSISNAEIAWNQVVNEPDKSLVEDNINLSNARGTSGSPIKIHNNYIQGAHPYPATSSTFSGGGIIADSWYQDGMGDPNAIATAYVKIYNNQTVNLSNYNYAIAGGNNIEIYNNRAITSALLSDGTPVNTHNIGFYGYDYYKKKVTHNNAVHDNLIGVMATGAQNLYNQNYFPDGTVGNYNNTFMSGKVTKQHEKDEYTMWQNKLSKNGIVLGPNGAASTSPANQAPSVAIASPSADSGFEEGSAITIQANANDNDGSIAKVEFYEGSTKIGEDTSAPYSFNWQNAAQGAYSLTAKAHDNDGATNVSAAVRVSVAGKSQEPTTTTPTLTETGTTSGTGKITREYWNNVHGDNITVIPVANTPKSVTELTSFEAPANIGDNYGQRIRGYVTAPVSGQYTFWIAADDIAELYLSTDESSSRKKKIAYVSNWTNSREWNKHSGQQSAKITLEAGKRYYIEALHLEGGGGDNLAVGWQLPSGAKEMPIAGNRLSTPGSTAPTTIITTPTAGATSTGKITREYWSSVEGSDISNVPVTDTPNRITELTSFEAPANEGTNSAQRIRGYVTAPSSGQYTFWIAGDDDAELWLSTDENPDNKKKIASVNGWTSSRQWDKFSSQKSASVRLEAGKRYYIEALHKQGWGGSNLAVAWQLSGGKMEAPIAGKHLSPITEKLASTSTNAITKAATSEPFFEKATAYPNPFQDIITLNLGGQEVALQEVVLLNQTGKVVYRAERLELTNNSLEINLSGVSLPIGLYILKYTDTAGSSKSIKIIKK</sequence>
<dbReference type="InterPro" id="IPR026444">
    <property type="entry name" value="Secre_tail"/>
</dbReference>
<feature type="domain" description="PA14" evidence="3">
    <location>
        <begin position="521"/>
        <end position="673"/>
    </location>
</feature>
<dbReference type="PANTHER" id="PTHR46769">
    <property type="entry name" value="POLYCYSTIC KIDNEY AND HEPATIC DISEASE 1 (AUTOSOMAL RECESSIVE)-LIKE 1"/>
    <property type="match status" value="1"/>
</dbReference>
<keyword evidence="5" id="KW-1185">Reference proteome</keyword>
<dbReference type="PROSITE" id="PS51820">
    <property type="entry name" value="PA14"/>
    <property type="match status" value="2"/>
</dbReference>
<dbReference type="InterPro" id="IPR052387">
    <property type="entry name" value="Fibrocystin"/>
</dbReference>
<feature type="compositionally biased region" description="Polar residues" evidence="2">
    <location>
        <begin position="403"/>
        <end position="413"/>
    </location>
</feature>
<dbReference type="EMBL" id="QRGR01000021">
    <property type="protein sequence ID" value="RDV13691.1"/>
    <property type="molecule type" value="Genomic_DNA"/>
</dbReference>
<feature type="region of interest" description="Disordered" evidence="2">
    <location>
        <begin position="675"/>
        <end position="694"/>
    </location>
</feature>
<evidence type="ECO:0000313" key="4">
    <source>
        <dbReference type="EMBL" id="RDV13691.1"/>
    </source>
</evidence>
<organism evidence="4 5">
    <name type="scientific">Pontibacter diazotrophicus</name>
    <dbReference type="NCBI Taxonomy" id="1400979"/>
    <lineage>
        <taxon>Bacteria</taxon>
        <taxon>Pseudomonadati</taxon>
        <taxon>Bacteroidota</taxon>
        <taxon>Cytophagia</taxon>
        <taxon>Cytophagales</taxon>
        <taxon>Hymenobacteraceae</taxon>
        <taxon>Pontibacter</taxon>
    </lineage>
</organism>
<feature type="region of interest" description="Disordered" evidence="2">
    <location>
        <begin position="501"/>
        <end position="525"/>
    </location>
</feature>
<proteinExistence type="predicted"/>
<dbReference type="SUPFAM" id="SSF51126">
    <property type="entry name" value="Pectin lyase-like"/>
    <property type="match status" value="1"/>
</dbReference>
<dbReference type="InterPro" id="IPR013783">
    <property type="entry name" value="Ig-like_fold"/>
</dbReference>
<feature type="compositionally biased region" description="Low complexity" evidence="2">
    <location>
        <begin position="676"/>
        <end position="694"/>
    </location>
</feature>
<dbReference type="Pfam" id="PF17957">
    <property type="entry name" value="Big_7"/>
    <property type="match status" value="1"/>
</dbReference>
<dbReference type="Pfam" id="PF18962">
    <property type="entry name" value="Por_Secre_tail"/>
    <property type="match status" value="1"/>
</dbReference>
<feature type="compositionally biased region" description="Low complexity" evidence="2">
    <location>
        <begin position="508"/>
        <end position="525"/>
    </location>
</feature>
<dbReference type="Proteomes" id="UP000256708">
    <property type="component" value="Unassembled WGS sequence"/>
</dbReference>
<dbReference type="Gene3D" id="2.60.120.1560">
    <property type="match status" value="2"/>
</dbReference>
<accession>A0A3D8L8D4</accession>
<feature type="region of interest" description="Disordered" evidence="2">
    <location>
        <begin position="403"/>
        <end position="422"/>
    </location>
</feature>
<dbReference type="AlphaFoldDB" id="A0A3D8L8D4"/>
<dbReference type="Gene3D" id="2.60.40.10">
    <property type="entry name" value="Immunoglobulins"/>
    <property type="match status" value="1"/>
</dbReference>
<dbReference type="PANTHER" id="PTHR46769:SF2">
    <property type="entry name" value="FIBROCYSTIN-L ISOFORM 2 PRECURSOR-RELATED"/>
    <property type="match status" value="1"/>
</dbReference>
<dbReference type="InterPro" id="IPR011658">
    <property type="entry name" value="PA14_dom"/>
</dbReference>
<dbReference type="RefSeq" id="WP_115567000.1">
    <property type="nucleotide sequence ID" value="NZ_QRGR01000021.1"/>
</dbReference>
<gene>
    <name evidence="4" type="ORF">DXT99_18145</name>
</gene>
<evidence type="ECO:0000313" key="5">
    <source>
        <dbReference type="Proteomes" id="UP000256708"/>
    </source>
</evidence>
<evidence type="ECO:0000259" key="3">
    <source>
        <dbReference type="PROSITE" id="PS51820"/>
    </source>
</evidence>
<protein>
    <recommendedName>
        <fullName evidence="3">PA14 domain-containing protein</fullName>
    </recommendedName>
</protein>
<name>A0A3D8L8D4_9BACT</name>